<name>A0A0L6UYM4_9BASI</name>
<organism evidence="1 2">
    <name type="scientific">Puccinia sorghi</name>
    <dbReference type="NCBI Taxonomy" id="27349"/>
    <lineage>
        <taxon>Eukaryota</taxon>
        <taxon>Fungi</taxon>
        <taxon>Dikarya</taxon>
        <taxon>Basidiomycota</taxon>
        <taxon>Pucciniomycotina</taxon>
        <taxon>Pucciniomycetes</taxon>
        <taxon>Pucciniales</taxon>
        <taxon>Pucciniaceae</taxon>
        <taxon>Puccinia</taxon>
    </lineage>
</organism>
<dbReference type="Proteomes" id="UP000037035">
    <property type="component" value="Unassembled WGS sequence"/>
</dbReference>
<dbReference type="EMBL" id="LAVV01008138">
    <property type="protein sequence ID" value="KNZ53656.1"/>
    <property type="molecule type" value="Genomic_DNA"/>
</dbReference>
<evidence type="ECO:0000313" key="2">
    <source>
        <dbReference type="Proteomes" id="UP000037035"/>
    </source>
</evidence>
<comment type="caution">
    <text evidence="1">The sequence shown here is derived from an EMBL/GenBank/DDBJ whole genome shotgun (WGS) entry which is preliminary data.</text>
</comment>
<reference evidence="1 2" key="1">
    <citation type="submission" date="2015-08" db="EMBL/GenBank/DDBJ databases">
        <title>Next Generation Sequencing and Analysis of the Genome of Puccinia sorghi L Schw, the Causal Agent of Maize Common Rust.</title>
        <authorList>
            <person name="Rochi L."/>
            <person name="Burguener G."/>
            <person name="Darino M."/>
            <person name="Turjanski A."/>
            <person name="Kreff E."/>
            <person name="Dieguez M.J."/>
            <person name="Sacco F."/>
        </authorList>
    </citation>
    <scope>NUCLEOTIDE SEQUENCE [LARGE SCALE GENOMIC DNA]</scope>
    <source>
        <strain evidence="1 2">RO10H11247</strain>
    </source>
</reference>
<sequence>VSHHPILDDLSNPSQQEHFLNHINHDLENTAPLLIEEKLQHTFFSDLAQAMNEVPNAMSNSIFQKFYVKFDDSIVDLIKSEFENTQNIFLVNEAQIQSELEDLKSKMSGLEDPVVNQLNYMNFLINELNLNEHNRFEQKKRRICDLCSMCEKVNTKLNVLQESRNSSSH</sequence>
<gene>
    <name evidence="1" type="ORF">VP01_3172g1</name>
</gene>
<keyword evidence="2" id="KW-1185">Reference proteome</keyword>
<protein>
    <submittedName>
        <fullName evidence="1">Uncharacterized protein</fullName>
    </submittedName>
</protein>
<evidence type="ECO:0000313" key="1">
    <source>
        <dbReference type="EMBL" id="KNZ53656.1"/>
    </source>
</evidence>
<dbReference type="VEuPathDB" id="FungiDB:VP01_3172g1"/>
<feature type="non-terminal residue" evidence="1">
    <location>
        <position position="1"/>
    </location>
</feature>
<dbReference type="AlphaFoldDB" id="A0A0L6UYM4"/>
<accession>A0A0L6UYM4</accession>
<proteinExistence type="predicted"/>